<reference evidence="3 4" key="1">
    <citation type="submission" date="2013-01" db="EMBL/GenBank/DDBJ databases">
        <authorList>
            <person name="Fiebig A."/>
            <person name="Goeker M."/>
            <person name="Klenk H.-P.P."/>
        </authorList>
    </citation>
    <scope>NUCLEOTIDE SEQUENCE [LARGE SCALE GENOMIC DNA]</scope>
    <source>
        <strain evidence="3 4">DSM 24838</strain>
    </source>
</reference>
<dbReference type="STRING" id="1123501.Wenmar_00956"/>
<dbReference type="RefSeq" id="WP_018302737.1">
    <property type="nucleotide sequence ID" value="NZ_KB902288.1"/>
</dbReference>
<dbReference type="InterPro" id="IPR036291">
    <property type="entry name" value="NAD(P)-bd_dom_sf"/>
</dbReference>
<keyword evidence="2" id="KW-0560">Oxidoreductase</keyword>
<dbReference type="InterPro" id="IPR002347">
    <property type="entry name" value="SDR_fam"/>
</dbReference>
<proteinExistence type="inferred from homology"/>
<dbReference type="Proteomes" id="UP000035100">
    <property type="component" value="Unassembled WGS sequence"/>
</dbReference>
<dbReference type="CDD" id="cd05233">
    <property type="entry name" value="SDR_c"/>
    <property type="match status" value="1"/>
</dbReference>
<dbReference type="EMBL" id="AONG01000005">
    <property type="protein sequence ID" value="KIQ70578.1"/>
    <property type="molecule type" value="Genomic_DNA"/>
</dbReference>
<dbReference type="AlphaFoldDB" id="A0A0D0QHM0"/>
<dbReference type="Pfam" id="PF13561">
    <property type="entry name" value="adh_short_C2"/>
    <property type="match status" value="1"/>
</dbReference>
<evidence type="ECO:0000256" key="2">
    <source>
        <dbReference type="ARBA" id="ARBA00023002"/>
    </source>
</evidence>
<name>A0A0D0QHM0_9RHOB</name>
<dbReference type="eggNOG" id="COG1028">
    <property type="taxonomic scope" value="Bacteria"/>
</dbReference>
<evidence type="ECO:0000313" key="4">
    <source>
        <dbReference type="Proteomes" id="UP000035100"/>
    </source>
</evidence>
<dbReference type="Gene3D" id="3.40.50.720">
    <property type="entry name" value="NAD(P)-binding Rossmann-like Domain"/>
    <property type="match status" value="1"/>
</dbReference>
<comment type="caution">
    <text evidence="3">The sequence shown here is derived from an EMBL/GenBank/DDBJ whole genome shotgun (WGS) entry which is preliminary data.</text>
</comment>
<dbReference type="PANTHER" id="PTHR42760:SF133">
    <property type="entry name" value="3-OXOACYL-[ACYL-CARRIER-PROTEIN] REDUCTASE"/>
    <property type="match status" value="1"/>
</dbReference>
<dbReference type="PANTHER" id="PTHR42760">
    <property type="entry name" value="SHORT-CHAIN DEHYDROGENASES/REDUCTASES FAMILY MEMBER"/>
    <property type="match status" value="1"/>
</dbReference>
<dbReference type="PATRIC" id="fig|1123501.6.peg.1023"/>
<dbReference type="FunFam" id="3.40.50.720:FF:000084">
    <property type="entry name" value="Short-chain dehydrogenase reductase"/>
    <property type="match status" value="1"/>
</dbReference>
<protein>
    <submittedName>
        <fullName evidence="3">Dehydrogenase</fullName>
    </submittedName>
</protein>
<keyword evidence="4" id="KW-1185">Reference proteome</keyword>
<accession>A0A0D0QHM0</accession>
<sequence>MTDQTPSHPDLDGASVFITGGGSGIGAKLTEAFLRQGAKVAFIGRSDYSGFCDEMEQATGTRPLFLQGDVTDTARLREAIDTAAREHGGLDVLVNNAANDMRFKTPEITEDDWNDQIAVNLGHQFFAAQHAANAMKGAGTKGRIVNYTSIVWMSASPGMLPYETSKAGIVGLTRALARDYGEAGIRVNAIAPGMILTERQLKDWVTDESKERMLGKQCLKVELKPEDMVGPTLFLASDASRAMTGQCLVADGGVVFAP</sequence>
<evidence type="ECO:0000256" key="1">
    <source>
        <dbReference type="ARBA" id="ARBA00006484"/>
    </source>
</evidence>
<dbReference type="OrthoDB" id="9789398at2"/>
<dbReference type="PRINTS" id="PR00080">
    <property type="entry name" value="SDRFAMILY"/>
</dbReference>
<dbReference type="SUPFAM" id="SSF51735">
    <property type="entry name" value="NAD(P)-binding Rossmann-fold domains"/>
    <property type="match status" value="1"/>
</dbReference>
<dbReference type="GO" id="GO:0016616">
    <property type="term" value="F:oxidoreductase activity, acting on the CH-OH group of donors, NAD or NADP as acceptor"/>
    <property type="evidence" value="ECO:0007669"/>
    <property type="project" value="TreeGrafter"/>
</dbReference>
<dbReference type="PRINTS" id="PR00081">
    <property type="entry name" value="GDHRDH"/>
</dbReference>
<gene>
    <name evidence="3" type="ORF">Wenmar_00956</name>
</gene>
<evidence type="ECO:0000313" key="3">
    <source>
        <dbReference type="EMBL" id="KIQ70578.1"/>
    </source>
</evidence>
<comment type="similarity">
    <text evidence="1">Belongs to the short-chain dehydrogenases/reductases (SDR) family.</text>
</comment>
<organism evidence="3 4">
    <name type="scientific">Wenxinia marina DSM 24838</name>
    <dbReference type="NCBI Taxonomy" id="1123501"/>
    <lineage>
        <taxon>Bacteria</taxon>
        <taxon>Pseudomonadati</taxon>
        <taxon>Pseudomonadota</taxon>
        <taxon>Alphaproteobacteria</taxon>
        <taxon>Rhodobacterales</taxon>
        <taxon>Roseobacteraceae</taxon>
        <taxon>Wenxinia</taxon>
    </lineage>
</organism>